<name>A0A0C9XT79_9AGAR</name>
<gene>
    <name evidence="1" type="ORF">K443DRAFT_592003</name>
</gene>
<organism evidence="1 2">
    <name type="scientific">Laccaria amethystina LaAM-08-1</name>
    <dbReference type="NCBI Taxonomy" id="1095629"/>
    <lineage>
        <taxon>Eukaryota</taxon>
        <taxon>Fungi</taxon>
        <taxon>Dikarya</taxon>
        <taxon>Basidiomycota</taxon>
        <taxon>Agaricomycotina</taxon>
        <taxon>Agaricomycetes</taxon>
        <taxon>Agaricomycetidae</taxon>
        <taxon>Agaricales</taxon>
        <taxon>Agaricineae</taxon>
        <taxon>Hydnangiaceae</taxon>
        <taxon>Laccaria</taxon>
    </lineage>
</organism>
<accession>A0A0C9XT79</accession>
<dbReference type="AlphaFoldDB" id="A0A0C9XT79"/>
<evidence type="ECO:0000313" key="2">
    <source>
        <dbReference type="Proteomes" id="UP000054477"/>
    </source>
</evidence>
<evidence type="ECO:0000313" key="1">
    <source>
        <dbReference type="EMBL" id="KIK00952.1"/>
    </source>
</evidence>
<reference evidence="2" key="2">
    <citation type="submission" date="2015-01" db="EMBL/GenBank/DDBJ databases">
        <title>Evolutionary Origins and Diversification of the Mycorrhizal Mutualists.</title>
        <authorList>
            <consortium name="DOE Joint Genome Institute"/>
            <consortium name="Mycorrhizal Genomics Consortium"/>
            <person name="Kohler A."/>
            <person name="Kuo A."/>
            <person name="Nagy L.G."/>
            <person name="Floudas D."/>
            <person name="Copeland A."/>
            <person name="Barry K.W."/>
            <person name="Cichocki N."/>
            <person name="Veneault-Fourrey C."/>
            <person name="LaButti K."/>
            <person name="Lindquist E.A."/>
            <person name="Lipzen A."/>
            <person name="Lundell T."/>
            <person name="Morin E."/>
            <person name="Murat C."/>
            <person name="Riley R."/>
            <person name="Ohm R."/>
            <person name="Sun H."/>
            <person name="Tunlid A."/>
            <person name="Henrissat B."/>
            <person name="Grigoriev I.V."/>
            <person name="Hibbett D.S."/>
            <person name="Martin F."/>
        </authorList>
    </citation>
    <scope>NUCLEOTIDE SEQUENCE [LARGE SCALE GENOMIC DNA]</scope>
    <source>
        <strain evidence="2">LaAM-08-1</strain>
    </source>
</reference>
<proteinExistence type="predicted"/>
<dbReference type="Proteomes" id="UP000054477">
    <property type="component" value="Unassembled WGS sequence"/>
</dbReference>
<protein>
    <submittedName>
        <fullName evidence="1">Uncharacterized protein</fullName>
    </submittedName>
</protein>
<dbReference type="HOGENOM" id="CLU_3014552_0_0_1"/>
<sequence length="56" mass="6693">MNKLTRTRSLWLWTCYVDRSQVVVATFSIATFPQTYLPLIVRIERSTRWFTPQNAE</sequence>
<keyword evidence="2" id="KW-1185">Reference proteome</keyword>
<reference evidence="1 2" key="1">
    <citation type="submission" date="2014-04" db="EMBL/GenBank/DDBJ databases">
        <authorList>
            <consortium name="DOE Joint Genome Institute"/>
            <person name="Kuo A."/>
            <person name="Kohler A."/>
            <person name="Nagy L.G."/>
            <person name="Floudas D."/>
            <person name="Copeland A."/>
            <person name="Barry K.W."/>
            <person name="Cichocki N."/>
            <person name="Veneault-Fourrey C."/>
            <person name="LaButti K."/>
            <person name="Lindquist E.A."/>
            <person name="Lipzen A."/>
            <person name="Lundell T."/>
            <person name="Morin E."/>
            <person name="Murat C."/>
            <person name="Sun H."/>
            <person name="Tunlid A."/>
            <person name="Henrissat B."/>
            <person name="Grigoriev I.V."/>
            <person name="Hibbett D.S."/>
            <person name="Martin F."/>
            <person name="Nordberg H.P."/>
            <person name="Cantor M.N."/>
            <person name="Hua S.X."/>
        </authorList>
    </citation>
    <scope>NUCLEOTIDE SEQUENCE [LARGE SCALE GENOMIC DNA]</scope>
    <source>
        <strain evidence="1 2">LaAM-08-1</strain>
    </source>
</reference>
<dbReference type="EMBL" id="KN838615">
    <property type="protein sequence ID" value="KIK00952.1"/>
    <property type="molecule type" value="Genomic_DNA"/>
</dbReference>